<dbReference type="RefSeq" id="WP_188553610.1">
    <property type="nucleotide sequence ID" value="NZ_BMGT01000002.1"/>
</dbReference>
<accession>A0A917HB36</accession>
<dbReference type="Gene3D" id="3.40.1550.10">
    <property type="entry name" value="CheC-like"/>
    <property type="match status" value="1"/>
</dbReference>
<evidence type="ECO:0000259" key="2">
    <source>
        <dbReference type="Pfam" id="PF13690"/>
    </source>
</evidence>
<dbReference type="PANTHER" id="PTHR39452">
    <property type="entry name" value="CHEY-P PHOSPHATASE CHEX"/>
    <property type="match status" value="1"/>
</dbReference>
<protein>
    <recommendedName>
        <fullName evidence="2">Chemotaxis phosphatase CheX-like domain-containing protein</fullName>
    </recommendedName>
</protein>
<dbReference type="SUPFAM" id="SSF103039">
    <property type="entry name" value="CheC-like"/>
    <property type="match status" value="1"/>
</dbReference>
<dbReference type="InterPro" id="IPR028051">
    <property type="entry name" value="CheX-like_dom"/>
</dbReference>
<feature type="domain" description="Chemotaxis phosphatase CheX-like" evidence="2">
    <location>
        <begin position="47"/>
        <end position="130"/>
    </location>
</feature>
<dbReference type="InterPro" id="IPR028976">
    <property type="entry name" value="CheC-like_sf"/>
</dbReference>
<comment type="caution">
    <text evidence="3">The sequence shown here is derived from an EMBL/GenBank/DDBJ whole genome shotgun (WGS) entry which is preliminary data.</text>
</comment>
<organism evidence="3 4">
    <name type="scientific">Edaphobacter dinghuensis</name>
    <dbReference type="NCBI Taxonomy" id="1560005"/>
    <lineage>
        <taxon>Bacteria</taxon>
        <taxon>Pseudomonadati</taxon>
        <taxon>Acidobacteriota</taxon>
        <taxon>Terriglobia</taxon>
        <taxon>Terriglobales</taxon>
        <taxon>Acidobacteriaceae</taxon>
        <taxon>Edaphobacter</taxon>
    </lineage>
</organism>
<dbReference type="GO" id="GO:0006935">
    <property type="term" value="P:chemotaxis"/>
    <property type="evidence" value="ECO:0007669"/>
    <property type="project" value="UniProtKB-KW"/>
</dbReference>
<dbReference type="Proteomes" id="UP000647241">
    <property type="component" value="Unassembled WGS sequence"/>
</dbReference>
<dbReference type="AlphaFoldDB" id="A0A917HB36"/>
<dbReference type="CDD" id="cd17906">
    <property type="entry name" value="CheX"/>
    <property type="match status" value="1"/>
</dbReference>
<evidence type="ECO:0000313" key="3">
    <source>
        <dbReference type="EMBL" id="GGG73895.1"/>
    </source>
</evidence>
<name>A0A917HB36_9BACT</name>
<dbReference type="Pfam" id="PF13690">
    <property type="entry name" value="CheX"/>
    <property type="match status" value="1"/>
</dbReference>
<sequence length="156" mass="16521">MQATENPTPHHEIVNRLDTAVSEVFEMMLERSCDPMDGDVNIVDGRIVARIQFTGAVSGECILYASPATAAVTAEALLGTASSEPADPMVDDAIGELCNMIAGGWKSKLEHPQAGCLISVPAVTREGLGALEGKFGTKFSRTYSFQGNVFGIVLAF</sequence>
<dbReference type="InterPro" id="IPR038756">
    <property type="entry name" value="CheX-like"/>
</dbReference>
<evidence type="ECO:0000313" key="4">
    <source>
        <dbReference type="Proteomes" id="UP000647241"/>
    </source>
</evidence>
<reference evidence="3" key="2">
    <citation type="submission" date="2020-09" db="EMBL/GenBank/DDBJ databases">
        <authorList>
            <person name="Sun Q."/>
            <person name="Zhou Y."/>
        </authorList>
    </citation>
    <scope>NUCLEOTIDE SEQUENCE</scope>
    <source>
        <strain evidence="3">CGMCC 1.12997</strain>
    </source>
</reference>
<dbReference type="EMBL" id="BMGT01000002">
    <property type="protein sequence ID" value="GGG73895.1"/>
    <property type="molecule type" value="Genomic_DNA"/>
</dbReference>
<keyword evidence="4" id="KW-1185">Reference proteome</keyword>
<gene>
    <name evidence="3" type="ORF">GCM10011585_15590</name>
</gene>
<reference evidence="3" key="1">
    <citation type="journal article" date="2014" name="Int. J. Syst. Evol. Microbiol.">
        <title>Complete genome sequence of Corynebacterium casei LMG S-19264T (=DSM 44701T), isolated from a smear-ripened cheese.</title>
        <authorList>
            <consortium name="US DOE Joint Genome Institute (JGI-PGF)"/>
            <person name="Walter F."/>
            <person name="Albersmeier A."/>
            <person name="Kalinowski J."/>
            <person name="Ruckert C."/>
        </authorList>
    </citation>
    <scope>NUCLEOTIDE SEQUENCE</scope>
    <source>
        <strain evidence="3">CGMCC 1.12997</strain>
    </source>
</reference>
<proteinExistence type="predicted"/>
<dbReference type="PANTHER" id="PTHR39452:SF1">
    <property type="entry name" value="CHEY-P PHOSPHATASE CHEX"/>
    <property type="match status" value="1"/>
</dbReference>
<evidence type="ECO:0000256" key="1">
    <source>
        <dbReference type="ARBA" id="ARBA00022500"/>
    </source>
</evidence>
<keyword evidence="1" id="KW-0145">Chemotaxis</keyword>